<dbReference type="InterPro" id="IPR012337">
    <property type="entry name" value="RNaseH-like_sf"/>
</dbReference>
<dbReference type="GO" id="GO:0015074">
    <property type="term" value="P:DNA integration"/>
    <property type="evidence" value="ECO:0007669"/>
    <property type="project" value="InterPro"/>
</dbReference>
<dbReference type="PROSITE" id="PS50994">
    <property type="entry name" value="INTEGRASE"/>
    <property type="match status" value="1"/>
</dbReference>
<dbReference type="InterPro" id="IPR001584">
    <property type="entry name" value="Integrase_cat-core"/>
</dbReference>
<dbReference type="Gene3D" id="3.30.420.10">
    <property type="entry name" value="Ribonuclease H-like superfamily/Ribonuclease H"/>
    <property type="match status" value="1"/>
</dbReference>
<dbReference type="AlphaFoldDB" id="A0AAD4VPW1"/>
<dbReference type="SUPFAM" id="SSF54160">
    <property type="entry name" value="Chromo domain-like"/>
    <property type="match status" value="1"/>
</dbReference>
<name>A0AAD4VPW1_PRUDU</name>
<dbReference type="SUPFAM" id="SSF53098">
    <property type="entry name" value="Ribonuclease H-like"/>
    <property type="match status" value="1"/>
</dbReference>
<feature type="domain" description="Integrase catalytic" evidence="1">
    <location>
        <begin position="1"/>
        <end position="119"/>
    </location>
</feature>
<comment type="caution">
    <text evidence="2">The sequence shown here is derived from an EMBL/GenBank/DDBJ whole genome shotgun (WGS) entry which is preliminary data.</text>
</comment>
<evidence type="ECO:0000313" key="2">
    <source>
        <dbReference type="EMBL" id="KAI5328616.1"/>
    </source>
</evidence>
<reference evidence="2 3" key="1">
    <citation type="journal article" date="2022" name="G3 (Bethesda)">
        <title>Whole-genome sequence and methylome profiling of the almond [Prunus dulcis (Mill.) D.A. Webb] cultivar 'Nonpareil'.</title>
        <authorList>
            <person name="D'Amico-Willman K.M."/>
            <person name="Ouma W.Z."/>
            <person name="Meulia T."/>
            <person name="Sideli G.M."/>
            <person name="Gradziel T.M."/>
            <person name="Fresnedo-Ramirez J."/>
        </authorList>
    </citation>
    <scope>NUCLEOTIDE SEQUENCE [LARGE SCALE GENOMIC DNA]</scope>
    <source>
        <strain evidence="2">Clone GOH B32 T37-40</strain>
    </source>
</reference>
<dbReference type="EMBL" id="JAJFAZ020000005">
    <property type="protein sequence ID" value="KAI5328616.1"/>
    <property type="molecule type" value="Genomic_DNA"/>
</dbReference>
<evidence type="ECO:0000259" key="1">
    <source>
        <dbReference type="PROSITE" id="PS50994"/>
    </source>
</evidence>
<evidence type="ECO:0000313" key="3">
    <source>
        <dbReference type="Proteomes" id="UP001054821"/>
    </source>
</evidence>
<dbReference type="PANTHER" id="PTHR45835:SF99">
    <property type="entry name" value="CHROMO DOMAIN-CONTAINING PROTEIN-RELATED"/>
    <property type="match status" value="1"/>
</dbReference>
<organism evidence="2 3">
    <name type="scientific">Prunus dulcis</name>
    <name type="common">Almond</name>
    <name type="synonym">Amygdalus dulcis</name>
    <dbReference type="NCBI Taxonomy" id="3755"/>
    <lineage>
        <taxon>Eukaryota</taxon>
        <taxon>Viridiplantae</taxon>
        <taxon>Streptophyta</taxon>
        <taxon>Embryophyta</taxon>
        <taxon>Tracheophyta</taxon>
        <taxon>Spermatophyta</taxon>
        <taxon>Magnoliopsida</taxon>
        <taxon>eudicotyledons</taxon>
        <taxon>Gunneridae</taxon>
        <taxon>Pentapetalae</taxon>
        <taxon>rosids</taxon>
        <taxon>fabids</taxon>
        <taxon>Rosales</taxon>
        <taxon>Rosaceae</taxon>
        <taxon>Amygdaloideae</taxon>
        <taxon>Amygdaleae</taxon>
        <taxon>Prunus</taxon>
    </lineage>
</organism>
<dbReference type="Proteomes" id="UP001054821">
    <property type="component" value="Chromosome 5"/>
</dbReference>
<dbReference type="PANTHER" id="PTHR45835">
    <property type="entry name" value="YALI0A06105P"/>
    <property type="match status" value="1"/>
</dbReference>
<proteinExistence type="predicted"/>
<accession>A0AAD4VPW1</accession>
<sequence>MRVNYTLNKQAKIFIDEIVRLHGVLVSIIPDRDPRFTSRFWTNLNEAFGTQLRFSTAFHPKTDGQSERTIQTLEDMLRACVLQFRGDWDEKLPLMELAYNNNYQASIGMSPFDALYGRQCKTPLYWDEVGEHRLEVFEDVERTKKQYISDPSHVLEEQPIELKDDLSYVEQPVQILDWKTQVLRSREIPLVKVLWRSHNVEEATWEPEDQMRDQYPYLFE</sequence>
<dbReference type="InterPro" id="IPR016197">
    <property type="entry name" value="Chromo-like_dom_sf"/>
</dbReference>
<dbReference type="GO" id="GO:0003676">
    <property type="term" value="F:nucleic acid binding"/>
    <property type="evidence" value="ECO:0007669"/>
    <property type="project" value="InterPro"/>
</dbReference>
<gene>
    <name evidence="2" type="ORF">L3X38_028013</name>
</gene>
<protein>
    <recommendedName>
        <fullName evidence="1">Integrase catalytic domain-containing protein</fullName>
    </recommendedName>
</protein>
<dbReference type="InterPro" id="IPR036397">
    <property type="entry name" value="RNaseH_sf"/>
</dbReference>
<keyword evidence="3" id="KW-1185">Reference proteome</keyword>